<dbReference type="EMBL" id="PENI01000066">
    <property type="protein sequence ID" value="RMB79459.1"/>
    <property type="molecule type" value="Genomic_DNA"/>
</dbReference>
<feature type="chain" id="PRO_5039471691" description="DUF4232 domain-containing protein" evidence="2">
    <location>
        <begin position="21"/>
        <end position="306"/>
    </location>
</feature>
<organism evidence="4 5">
    <name type="scientific">Streptomyces shenzhenensis</name>
    <dbReference type="NCBI Taxonomy" id="943815"/>
    <lineage>
        <taxon>Bacteria</taxon>
        <taxon>Bacillati</taxon>
        <taxon>Actinomycetota</taxon>
        <taxon>Actinomycetes</taxon>
        <taxon>Kitasatosporales</taxon>
        <taxon>Streptomycetaceae</taxon>
        <taxon>Streptomyces</taxon>
    </lineage>
</organism>
<dbReference type="InterPro" id="IPR025326">
    <property type="entry name" value="DUF4232"/>
</dbReference>
<evidence type="ECO:0000259" key="3">
    <source>
        <dbReference type="Pfam" id="PF14016"/>
    </source>
</evidence>
<accession>A0A3M0I077</accession>
<feature type="domain" description="DUF4232" evidence="3">
    <location>
        <begin position="165"/>
        <end position="300"/>
    </location>
</feature>
<evidence type="ECO:0000256" key="2">
    <source>
        <dbReference type="SAM" id="SignalP"/>
    </source>
</evidence>
<proteinExistence type="predicted"/>
<dbReference type="PROSITE" id="PS51257">
    <property type="entry name" value="PROKAR_LIPOPROTEIN"/>
    <property type="match status" value="1"/>
</dbReference>
<sequence length="306" mass="31768">MRATPLPPLMAVAAALLLTACGSQVPGRSSDESGPTTCDVTPPPKSTATATGGGHGAETDGVRITDVRGPAGDCAVFQVTNPHDKPFRYTVTFRFRPGNGAMPVNAARVLASVAPKATVTGMVDMPAQPRGTAAQPRGTVDGTQVEVVKVRSVPTEEAPAPGGPCPSSGVRVYTDEGDAAMGLRVVSLHLENCGTDTYHIEGYPRLSVLDDAHRKVEGLRILHDGSSVAGSTGADGPPRPLVLKPGERAHTGLVWRNTVLSGTPVNAPYVRVWAKPGAAPVMVTPELDLGTTGKLAVGPWKRTERQ</sequence>
<dbReference type="Pfam" id="PF14016">
    <property type="entry name" value="DUF4232"/>
    <property type="match status" value="1"/>
</dbReference>
<evidence type="ECO:0000313" key="4">
    <source>
        <dbReference type="EMBL" id="RMB79459.1"/>
    </source>
</evidence>
<dbReference type="RefSeq" id="WP_121895877.1">
    <property type="nucleotide sequence ID" value="NZ_PENI01000066.1"/>
</dbReference>
<dbReference type="OrthoDB" id="3827416at2"/>
<comment type="caution">
    <text evidence="4">The sequence shown here is derived from an EMBL/GenBank/DDBJ whole genome shotgun (WGS) entry which is preliminary data.</text>
</comment>
<dbReference type="Proteomes" id="UP000270471">
    <property type="component" value="Unassembled WGS sequence"/>
</dbReference>
<gene>
    <name evidence="4" type="ORF">CTZ28_45490</name>
</gene>
<keyword evidence="2" id="KW-0732">Signal</keyword>
<feature type="signal peptide" evidence="2">
    <location>
        <begin position="1"/>
        <end position="20"/>
    </location>
</feature>
<name>A0A3M0I077_9ACTN</name>
<feature type="region of interest" description="Disordered" evidence="1">
    <location>
        <begin position="24"/>
        <end position="62"/>
    </location>
</feature>
<reference evidence="4 5" key="1">
    <citation type="submission" date="2017-11" db="EMBL/GenBank/DDBJ databases">
        <title>Draft genome of actinobacteria isolated from guarana (Paullinia cupana (Mart.) Ducke.</title>
        <authorList>
            <person name="Siqueira K.A."/>
            <person name="Liotti R.G."/>
            <person name="Mendes T.A.O."/>
            <person name="Soares M.A."/>
        </authorList>
    </citation>
    <scope>NUCLEOTIDE SEQUENCE [LARGE SCALE GENOMIC DNA]</scope>
    <source>
        <strain evidence="4 5">193</strain>
    </source>
</reference>
<evidence type="ECO:0000256" key="1">
    <source>
        <dbReference type="SAM" id="MobiDB-lite"/>
    </source>
</evidence>
<evidence type="ECO:0000313" key="5">
    <source>
        <dbReference type="Proteomes" id="UP000270471"/>
    </source>
</evidence>
<protein>
    <recommendedName>
        <fullName evidence="3">DUF4232 domain-containing protein</fullName>
    </recommendedName>
</protein>
<dbReference type="AlphaFoldDB" id="A0A3M0I077"/>
<keyword evidence="5" id="KW-1185">Reference proteome</keyword>